<dbReference type="InterPro" id="IPR038360">
    <property type="entry name" value="DUF4844_sf"/>
</dbReference>
<gene>
    <name evidence="1" type="ORF">ELS83_21290</name>
    <name evidence="2" type="ORF">ELS83_21560</name>
</gene>
<evidence type="ECO:0000313" key="3">
    <source>
        <dbReference type="Proteomes" id="UP000732105"/>
    </source>
</evidence>
<dbReference type="Gene3D" id="1.20.1480.40">
    <property type="entry name" value="Uncharacterised protein PF16133, DUF4844"/>
    <property type="match status" value="1"/>
</dbReference>
<dbReference type="Pfam" id="PF16133">
    <property type="entry name" value="DUF4844"/>
    <property type="match status" value="1"/>
</dbReference>
<keyword evidence="3" id="KW-1185">Reference proteome</keyword>
<reference evidence="1 3" key="1">
    <citation type="submission" date="2018-12" db="EMBL/GenBank/DDBJ databases">
        <title>Marinifilum JC070 sp. nov., a marine bacterium isolated from Yongle Blue Hole in the South China Sea.</title>
        <authorList>
            <person name="Fu T."/>
        </authorList>
    </citation>
    <scope>NUCLEOTIDE SEQUENCE [LARGE SCALE GENOMIC DNA]</scope>
    <source>
        <strain evidence="1 3">JC070</strain>
    </source>
</reference>
<proteinExistence type="predicted"/>
<protein>
    <submittedName>
        <fullName evidence="1">DUF4844 domain-containing protein</fullName>
    </submittedName>
</protein>
<evidence type="ECO:0000313" key="1">
    <source>
        <dbReference type="EMBL" id="NOU62328.1"/>
    </source>
</evidence>
<dbReference type="EMBL" id="RZNH01000101">
    <property type="protein sequence ID" value="NOU62378.1"/>
    <property type="molecule type" value="Genomic_DNA"/>
</dbReference>
<dbReference type="EMBL" id="RZNH01000073">
    <property type="protein sequence ID" value="NOU62328.1"/>
    <property type="molecule type" value="Genomic_DNA"/>
</dbReference>
<evidence type="ECO:0000313" key="2">
    <source>
        <dbReference type="EMBL" id="NOU62378.1"/>
    </source>
</evidence>
<dbReference type="Proteomes" id="UP000732105">
    <property type="component" value="Unassembled WGS sequence"/>
</dbReference>
<feature type="non-terminal residue" evidence="1">
    <location>
        <position position="1"/>
    </location>
</feature>
<dbReference type="InterPro" id="IPR032301">
    <property type="entry name" value="DUF4844"/>
</dbReference>
<accession>A0ABX1X1P3</accession>
<comment type="caution">
    <text evidence="1">The sequence shown here is derived from an EMBL/GenBank/DDBJ whole genome shotgun (WGS) entry which is preliminary data.</text>
</comment>
<organism evidence="1 3">
    <name type="scientific">Marinifilum caeruleilacunae</name>
    <dbReference type="NCBI Taxonomy" id="2499076"/>
    <lineage>
        <taxon>Bacteria</taxon>
        <taxon>Pseudomonadati</taxon>
        <taxon>Bacteroidota</taxon>
        <taxon>Bacteroidia</taxon>
        <taxon>Marinilabiliales</taxon>
        <taxon>Marinifilaceae</taxon>
    </lineage>
</organism>
<name>A0ABX1X1P3_9BACT</name>
<sequence length="37" mass="4353">EDRERICCYFEELMDIVGLESSDGQLNDFMYGFNPSE</sequence>
<dbReference type="RefSeq" id="WP_171597577.1">
    <property type="nucleotide sequence ID" value="NZ_RZNH01000073.1"/>
</dbReference>